<comment type="caution">
    <text evidence="1">The sequence shown here is derived from an EMBL/GenBank/DDBJ whole genome shotgun (WGS) entry which is preliminary data.</text>
</comment>
<accession>A0A4Z2JD45</accession>
<dbReference type="EMBL" id="SRLO01000007">
    <property type="protein sequence ID" value="TNN88156.1"/>
    <property type="molecule type" value="Genomic_DNA"/>
</dbReference>
<dbReference type="AlphaFoldDB" id="A0A4Z2JD45"/>
<name>A0A4Z2JD45_9TELE</name>
<reference evidence="1 2" key="1">
    <citation type="submission" date="2019-03" db="EMBL/GenBank/DDBJ databases">
        <title>First draft genome of Liparis tanakae, snailfish: a comprehensive survey of snailfish specific genes.</title>
        <authorList>
            <person name="Kim W."/>
            <person name="Song I."/>
            <person name="Jeong J.-H."/>
            <person name="Kim D."/>
            <person name="Kim S."/>
            <person name="Ryu S."/>
            <person name="Song J.Y."/>
            <person name="Lee S.K."/>
        </authorList>
    </citation>
    <scope>NUCLEOTIDE SEQUENCE [LARGE SCALE GENOMIC DNA]</scope>
    <source>
        <tissue evidence="1">Muscle</tissue>
    </source>
</reference>
<organism evidence="1 2">
    <name type="scientific">Liparis tanakae</name>
    <name type="common">Tanaka's snailfish</name>
    <dbReference type="NCBI Taxonomy" id="230148"/>
    <lineage>
        <taxon>Eukaryota</taxon>
        <taxon>Metazoa</taxon>
        <taxon>Chordata</taxon>
        <taxon>Craniata</taxon>
        <taxon>Vertebrata</taxon>
        <taxon>Euteleostomi</taxon>
        <taxon>Actinopterygii</taxon>
        <taxon>Neopterygii</taxon>
        <taxon>Teleostei</taxon>
        <taxon>Neoteleostei</taxon>
        <taxon>Acanthomorphata</taxon>
        <taxon>Eupercaria</taxon>
        <taxon>Perciformes</taxon>
        <taxon>Cottioidei</taxon>
        <taxon>Cottales</taxon>
        <taxon>Liparidae</taxon>
        <taxon>Liparis</taxon>
    </lineage>
</organism>
<gene>
    <name evidence="1" type="ORF">EYF80_001737</name>
</gene>
<proteinExistence type="predicted"/>
<sequence>MQWRLHEHECTSPFLPIGQGWRYDEFPLLSRAHVLQAFIPAFDGFSDAQCKPHRLLVTFVSTGGQTDVEKSYSSGEILATSGIHEARVGASELAKGPAERHGQLF</sequence>
<keyword evidence="2" id="KW-1185">Reference proteome</keyword>
<evidence type="ECO:0000313" key="2">
    <source>
        <dbReference type="Proteomes" id="UP000314294"/>
    </source>
</evidence>
<evidence type="ECO:0000313" key="1">
    <source>
        <dbReference type="EMBL" id="TNN88156.1"/>
    </source>
</evidence>
<protein>
    <submittedName>
        <fullName evidence="1">Uncharacterized protein</fullName>
    </submittedName>
</protein>
<dbReference type="Proteomes" id="UP000314294">
    <property type="component" value="Unassembled WGS sequence"/>
</dbReference>